<evidence type="ECO:0000256" key="7">
    <source>
        <dbReference type="HAMAP-Rule" id="MF_00009"/>
    </source>
</evidence>
<keyword evidence="7" id="KW-0698">rRNA processing</keyword>
<evidence type="ECO:0000313" key="8">
    <source>
        <dbReference type="EMBL" id="AKL97981.1"/>
    </source>
</evidence>
<sequence length="138" mass="16121">MKNNSQLQFINFPVNETAVLKKAALSALKFEKVKNYNINFIMVSDAQIKKLNIKYRKVRRITDVISFLVVPQNFAGDVYISRGRSQKNAKKYGNTWRQELAYLVIHGVLHLCGYTDYDPKNKTEMFAKQDKIFKCLFF</sequence>
<keyword evidence="6 7" id="KW-0862">Zinc</keyword>
<dbReference type="Gene3D" id="3.40.390.30">
    <property type="entry name" value="Metalloproteases ('zincins'), catalytic domain"/>
    <property type="match status" value="1"/>
</dbReference>
<dbReference type="AlphaFoldDB" id="A0A0G3WH81"/>
<evidence type="ECO:0000256" key="3">
    <source>
        <dbReference type="ARBA" id="ARBA00022723"/>
    </source>
</evidence>
<dbReference type="STRING" id="1408281.Epro_0602"/>
<feature type="binding site" evidence="7">
    <location>
        <position position="110"/>
    </location>
    <ligand>
        <name>Zn(2+)</name>
        <dbReference type="ChEBI" id="CHEBI:29105"/>
        <note>catalytic</note>
    </ligand>
</feature>
<dbReference type="HAMAP" id="MF_00009">
    <property type="entry name" value="Endoribonucl_YbeY"/>
    <property type="match status" value="1"/>
</dbReference>
<gene>
    <name evidence="7 8" type="primary">ybeY</name>
    <name evidence="8" type="ORF">Epro_0602</name>
</gene>
<dbReference type="RefSeq" id="WP_052570493.1">
    <property type="nucleotide sequence ID" value="NZ_CP009498.1"/>
</dbReference>
<proteinExistence type="inferred from homology"/>
<dbReference type="Proteomes" id="UP000035337">
    <property type="component" value="Chromosome"/>
</dbReference>
<evidence type="ECO:0000256" key="6">
    <source>
        <dbReference type="ARBA" id="ARBA00022833"/>
    </source>
</evidence>
<feature type="binding site" evidence="7">
    <location>
        <position position="106"/>
    </location>
    <ligand>
        <name>Zn(2+)</name>
        <dbReference type="ChEBI" id="CHEBI:29105"/>
        <note>catalytic</note>
    </ligand>
</feature>
<dbReference type="PANTHER" id="PTHR46986">
    <property type="entry name" value="ENDORIBONUCLEASE YBEY, CHLOROPLASTIC"/>
    <property type="match status" value="1"/>
</dbReference>
<keyword evidence="3 7" id="KW-0479">Metal-binding</keyword>
<dbReference type="InterPro" id="IPR002036">
    <property type="entry name" value="YbeY"/>
</dbReference>
<dbReference type="KEGG" id="epo:Epro_0602"/>
<keyword evidence="2 7" id="KW-0540">Nuclease</keyword>
<dbReference type="InterPro" id="IPR023091">
    <property type="entry name" value="MetalPrtase_cat_dom_sf_prd"/>
</dbReference>
<dbReference type="EMBL" id="CP009498">
    <property type="protein sequence ID" value="AKL97981.1"/>
    <property type="molecule type" value="Genomic_DNA"/>
</dbReference>
<comment type="similarity">
    <text evidence="1 7">Belongs to the endoribonuclease YbeY family.</text>
</comment>
<keyword evidence="7" id="KW-0963">Cytoplasm</keyword>
<dbReference type="GO" id="GO:0006364">
    <property type="term" value="P:rRNA processing"/>
    <property type="evidence" value="ECO:0007669"/>
    <property type="project" value="UniProtKB-UniRule"/>
</dbReference>
<dbReference type="EC" id="3.1.-.-" evidence="7"/>
<dbReference type="PANTHER" id="PTHR46986:SF1">
    <property type="entry name" value="ENDORIBONUCLEASE YBEY, CHLOROPLASTIC"/>
    <property type="match status" value="1"/>
</dbReference>
<feature type="binding site" evidence="7">
    <location>
        <position position="116"/>
    </location>
    <ligand>
        <name>Zn(2+)</name>
        <dbReference type="ChEBI" id="CHEBI:29105"/>
        <note>catalytic</note>
    </ligand>
</feature>
<evidence type="ECO:0000256" key="4">
    <source>
        <dbReference type="ARBA" id="ARBA00022759"/>
    </source>
</evidence>
<reference evidence="8 9" key="1">
    <citation type="submission" date="2014-09" db="EMBL/GenBank/DDBJ databases">
        <title>Complete genome sequence of Endomicrobium proavitum.</title>
        <authorList>
            <person name="Zheng H."/>
        </authorList>
    </citation>
    <scope>NUCLEOTIDE SEQUENCE [LARGE SCALE GENOMIC DNA]</scope>
    <source>
        <strain evidence="8 9">Rsa215</strain>
    </source>
</reference>
<evidence type="ECO:0000256" key="2">
    <source>
        <dbReference type="ARBA" id="ARBA00022722"/>
    </source>
</evidence>
<evidence type="ECO:0000256" key="5">
    <source>
        <dbReference type="ARBA" id="ARBA00022801"/>
    </source>
</evidence>
<comment type="cofactor">
    <cofactor evidence="7">
        <name>Zn(2+)</name>
        <dbReference type="ChEBI" id="CHEBI:29105"/>
    </cofactor>
    <text evidence="7">Binds 1 zinc ion.</text>
</comment>
<evidence type="ECO:0000313" key="9">
    <source>
        <dbReference type="Proteomes" id="UP000035337"/>
    </source>
</evidence>
<dbReference type="Pfam" id="PF02130">
    <property type="entry name" value="YbeY"/>
    <property type="match status" value="1"/>
</dbReference>
<keyword evidence="7" id="KW-0690">Ribosome biogenesis</keyword>
<keyword evidence="9" id="KW-1185">Reference proteome</keyword>
<dbReference type="GO" id="GO:0004222">
    <property type="term" value="F:metalloendopeptidase activity"/>
    <property type="evidence" value="ECO:0007669"/>
    <property type="project" value="InterPro"/>
</dbReference>
<dbReference type="GO" id="GO:0004521">
    <property type="term" value="F:RNA endonuclease activity"/>
    <property type="evidence" value="ECO:0007669"/>
    <property type="project" value="UniProtKB-UniRule"/>
</dbReference>
<evidence type="ECO:0000256" key="1">
    <source>
        <dbReference type="ARBA" id="ARBA00010875"/>
    </source>
</evidence>
<protein>
    <recommendedName>
        <fullName evidence="7">Endoribonuclease YbeY</fullName>
        <ecNumber evidence="7">3.1.-.-</ecNumber>
    </recommendedName>
</protein>
<dbReference type="GO" id="GO:0008270">
    <property type="term" value="F:zinc ion binding"/>
    <property type="evidence" value="ECO:0007669"/>
    <property type="project" value="UniProtKB-UniRule"/>
</dbReference>
<organism evidence="8 9">
    <name type="scientific">Endomicrobium proavitum</name>
    <dbReference type="NCBI Taxonomy" id="1408281"/>
    <lineage>
        <taxon>Bacteria</taxon>
        <taxon>Pseudomonadati</taxon>
        <taxon>Elusimicrobiota</taxon>
        <taxon>Endomicrobiia</taxon>
        <taxon>Endomicrobiales</taxon>
        <taxon>Endomicrobiaceae</taxon>
        <taxon>Endomicrobium</taxon>
    </lineage>
</organism>
<keyword evidence="4 7" id="KW-0255">Endonuclease</keyword>
<dbReference type="NCBIfam" id="TIGR00043">
    <property type="entry name" value="rRNA maturation RNase YbeY"/>
    <property type="match status" value="1"/>
</dbReference>
<dbReference type="GO" id="GO:0005737">
    <property type="term" value="C:cytoplasm"/>
    <property type="evidence" value="ECO:0007669"/>
    <property type="project" value="UniProtKB-SubCell"/>
</dbReference>
<comment type="subcellular location">
    <subcellularLocation>
        <location evidence="7">Cytoplasm</location>
    </subcellularLocation>
</comment>
<name>A0A0G3WH81_9BACT</name>
<dbReference type="OrthoDB" id="9807740at2"/>
<dbReference type="PATRIC" id="fig|1408281.3.peg.618"/>
<keyword evidence="5 7" id="KW-0378">Hydrolase</keyword>
<accession>A0A0G3WH81</accession>
<comment type="function">
    <text evidence="7">Single strand-specific metallo-endoribonuclease involved in late-stage 70S ribosome quality control and in maturation of the 3' terminus of the 16S rRNA.</text>
</comment>
<dbReference type="SUPFAM" id="SSF55486">
    <property type="entry name" value="Metalloproteases ('zincins'), catalytic domain"/>
    <property type="match status" value="1"/>
</dbReference>